<evidence type="ECO:0000313" key="1">
    <source>
        <dbReference type="EMBL" id="GBM49241.1"/>
    </source>
</evidence>
<reference evidence="1 3" key="1">
    <citation type="journal article" date="2019" name="Sci. Rep.">
        <title>Orb-weaving spider Araneus ventricosus genome elucidates the spidroin gene catalogue.</title>
        <authorList>
            <person name="Kono N."/>
            <person name="Nakamura H."/>
            <person name="Ohtoshi R."/>
            <person name="Moran D.A.P."/>
            <person name="Shinohara A."/>
            <person name="Yoshida Y."/>
            <person name="Fujiwara M."/>
            <person name="Mori M."/>
            <person name="Tomita M."/>
            <person name="Arakawa K."/>
        </authorList>
    </citation>
    <scope>NUCLEOTIDE SEQUENCE [LARGE SCALE GENOMIC DNA]</scope>
</reference>
<proteinExistence type="predicted"/>
<evidence type="ECO:0000313" key="2">
    <source>
        <dbReference type="EMBL" id="GBM49295.1"/>
    </source>
</evidence>
<comment type="caution">
    <text evidence="1">The sequence shown here is derived from an EMBL/GenBank/DDBJ whole genome shotgun (WGS) entry which is preliminary data.</text>
</comment>
<dbReference type="AlphaFoldDB" id="A0A4Y2G787"/>
<gene>
    <name evidence="2" type="ORF">AVEN_182028_1</name>
    <name evidence="1" type="ORF">AVEN_223092_1</name>
</gene>
<dbReference type="EMBL" id="BGPR01098454">
    <property type="protein sequence ID" value="GBM49295.1"/>
    <property type="molecule type" value="Genomic_DNA"/>
</dbReference>
<name>A0A4Y2G787_ARAVE</name>
<dbReference type="Proteomes" id="UP000499080">
    <property type="component" value="Unassembled WGS sequence"/>
</dbReference>
<sequence length="99" mass="11502">MSTLSIIDDWRGRLLQMMNEVFIQFKEEGTRCMQKRRAVATGLPSHSLEDGIRRFDVVRPDEPFYWMWLLLVSNLSGTRELLSCTQDSQTTYQAGSKQV</sequence>
<accession>A0A4Y2G787</accession>
<keyword evidence="3" id="KW-1185">Reference proteome</keyword>
<dbReference type="EMBL" id="BGPR01098437">
    <property type="protein sequence ID" value="GBM49241.1"/>
    <property type="molecule type" value="Genomic_DNA"/>
</dbReference>
<protein>
    <submittedName>
        <fullName evidence="1">Uncharacterized protein</fullName>
    </submittedName>
</protein>
<organism evidence="1 3">
    <name type="scientific">Araneus ventricosus</name>
    <name type="common">Orbweaver spider</name>
    <name type="synonym">Epeira ventricosa</name>
    <dbReference type="NCBI Taxonomy" id="182803"/>
    <lineage>
        <taxon>Eukaryota</taxon>
        <taxon>Metazoa</taxon>
        <taxon>Ecdysozoa</taxon>
        <taxon>Arthropoda</taxon>
        <taxon>Chelicerata</taxon>
        <taxon>Arachnida</taxon>
        <taxon>Araneae</taxon>
        <taxon>Araneomorphae</taxon>
        <taxon>Entelegynae</taxon>
        <taxon>Araneoidea</taxon>
        <taxon>Araneidae</taxon>
        <taxon>Araneus</taxon>
    </lineage>
</organism>
<evidence type="ECO:0000313" key="3">
    <source>
        <dbReference type="Proteomes" id="UP000499080"/>
    </source>
</evidence>